<feature type="domain" description="Response regulatory" evidence="2">
    <location>
        <begin position="1"/>
        <end position="72"/>
    </location>
</feature>
<dbReference type="InterPro" id="IPR043128">
    <property type="entry name" value="Rev_trsase/Diguanyl_cyclase"/>
</dbReference>
<feature type="domain" description="GGDEF" evidence="3">
    <location>
        <begin position="112"/>
        <end position="245"/>
    </location>
</feature>
<dbReference type="PANTHER" id="PTHR45138">
    <property type="entry name" value="REGULATORY COMPONENTS OF SENSORY TRANSDUCTION SYSTEM"/>
    <property type="match status" value="1"/>
</dbReference>
<dbReference type="OrthoDB" id="9759607at2"/>
<dbReference type="GO" id="GO:0043709">
    <property type="term" value="P:cell adhesion involved in single-species biofilm formation"/>
    <property type="evidence" value="ECO:0007669"/>
    <property type="project" value="TreeGrafter"/>
</dbReference>
<dbReference type="Gene3D" id="3.40.50.2300">
    <property type="match status" value="2"/>
</dbReference>
<dbReference type="FunFam" id="3.30.70.270:FF:000001">
    <property type="entry name" value="Diguanylate cyclase domain protein"/>
    <property type="match status" value="1"/>
</dbReference>
<dbReference type="SUPFAM" id="SSF55073">
    <property type="entry name" value="Nucleotide cyclase"/>
    <property type="match status" value="1"/>
</dbReference>
<dbReference type="InterPro" id="IPR001789">
    <property type="entry name" value="Sig_transdc_resp-reg_receiver"/>
</dbReference>
<dbReference type="Gene3D" id="3.30.70.270">
    <property type="match status" value="1"/>
</dbReference>
<dbReference type="GO" id="GO:0052621">
    <property type="term" value="F:diguanylate cyclase activity"/>
    <property type="evidence" value="ECO:0007669"/>
    <property type="project" value="TreeGrafter"/>
</dbReference>
<evidence type="ECO:0000256" key="1">
    <source>
        <dbReference type="PROSITE-ProRule" id="PRU00169"/>
    </source>
</evidence>
<dbReference type="EMBL" id="LSFN01000004">
    <property type="protein sequence ID" value="OAB77409.1"/>
    <property type="molecule type" value="Genomic_DNA"/>
</dbReference>
<gene>
    <name evidence="4" type="ORF">PNBC_01680</name>
</gene>
<proteinExistence type="predicted"/>
<name>A0A167GBA8_9BACL</name>
<dbReference type="GO" id="GO:0005886">
    <property type="term" value="C:plasma membrane"/>
    <property type="evidence" value="ECO:0007669"/>
    <property type="project" value="TreeGrafter"/>
</dbReference>
<evidence type="ECO:0000259" key="2">
    <source>
        <dbReference type="PROSITE" id="PS50110"/>
    </source>
</evidence>
<dbReference type="Proteomes" id="UP000077134">
    <property type="component" value="Unassembled WGS sequence"/>
</dbReference>
<evidence type="ECO:0000313" key="5">
    <source>
        <dbReference type="Proteomes" id="UP000077134"/>
    </source>
</evidence>
<organism evidence="4 5">
    <name type="scientific">Paenibacillus crassostreae</name>
    <dbReference type="NCBI Taxonomy" id="1763538"/>
    <lineage>
        <taxon>Bacteria</taxon>
        <taxon>Bacillati</taxon>
        <taxon>Bacillota</taxon>
        <taxon>Bacilli</taxon>
        <taxon>Bacillales</taxon>
        <taxon>Paenibacillaceae</taxon>
        <taxon>Paenibacillus</taxon>
    </lineage>
</organism>
<feature type="modified residue" description="4-aspartylphosphate" evidence="1">
    <location>
        <position position="314"/>
    </location>
</feature>
<dbReference type="InterPro" id="IPR000160">
    <property type="entry name" value="GGDEF_dom"/>
</dbReference>
<accession>A0A167GBA8</accession>
<dbReference type="GO" id="GO:0000160">
    <property type="term" value="P:phosphorelay signal transduction system"/>
    <property type="evidence" value="ECO:0007669"/>
    <property type="project" value="InterPro"/>
</dbReference>
<dbReference type="InterPro" id="IPR050469">
    <property type="entry name" value="Diguanylate_Cyclase"/>
</dbReference>
<comment type="caution">
    <text evidence="4">The sequence shown here is derived from an EMBL/GenBank/DDBJ whole genome shotgun (WGS) entry which is preliminary data.</text>
</comment>
<evidence type="ECO:0008006" key="6">
    <source>
        <dbReference type="Google" id="ProtNLM"/>
    </source>
</evidence>
<evidence type="ECO:0000313" key="4">
    <source>
        <dbReference type="EMBL" id="OAB77409.1"/>
    </source>
</evidence>
<keyword evidence="1" id="KW-0597">Phosphoprotein</keyword>
<protein>
    <recommendedName>
        <fullName evidence="6">Diguanylate cyclase response regulator</fullName>
    </recommendedName>
</protein>
<keyword evidence="5" id="KW-1185">Reference proteome</keyword>
<dbReference type="RefSeq" id="WP_082865542.1">
    <property type="nucleotide sequence ID" value="NZ_CP017770.1"/>
</dbReference>
<dbReference type="Pfam" id="PF00990">
    <property type="entry name" value="GGDEF"/>
    <property type="match status" value="1"/>
</dbReference>
<dbReference type="SUPFAM" id="SSF52172">
    <property type="entry name" value="CheY-like"/>
    <property type="match status" value="2"/>
</dbReference>
<dbReference type="InterPro" id="IPR011006">
    <property type="entry name" value="CheY-like_superfamily"/>
</dbReference>
<dbReference type="CDD" id="cd01949">
    <property type="entry name" value="GGDEF"/>
    <property type="match status" value="1"/>
</dbReference>
<dbReference type="PANTHER" id="PTHR45138:SF9">
    <property type="entry name" value="DIGUANYLATE CYCLASE DGCM-RELATED"/>
    <property type="match status" value="1"/>
</dbReference>
<dbReference type="PROSITE" id="PS50110">
    <property type="entry name" value="RESPONSE_REGULATORY"/>
    <property type="match status" value="2"/>
</dbReference>
<feature type="modified residue" description="4-aspartylphosphate" evidence="1">
    <location>
        <position position="5"/>
    </location>
</feature>
<sequence length="387" mass="44965">MILLDILLPDRNGLELLKLIVEKSKQEHSPIIVMSSEDTKENQLSAYRSGAMDYIAKPIDQELIIALIENRFQIKQQWEQLTIIDELTGVYNRKHFNRMMKHLIADFHRSGRVFTIVIIDIDYFKKVNDTYGHLVGDEVLRRCADTIVNNMRHEDTLCRYGGEEFALLLPNTDKNQALEVLERIHHAISSYIFSFKDQQLQVTFTAGVTNIHSDNAHSEKLFEEADQALYVGKQSGRNQTVLFSTEVISKHNEQRLNIIVVDDDRLIRKIIMSEFTKWQPNRNIVVSIKEYDNGTDFLQSDWYSEQEKYIILLDGIMPETDGVEVLKRIRYEYPESNIVVAMLTGRSNQTDIIHALQLGADDYIVKPFQMSELVSRVERLVQKICRK</sequence>
<dbReference type="Pfam" id="PF00072">
    <property type="entry name" value="Response_reg"/>
    <property type="match status" value="2"/>
</dbReference>
<evidence type="ECO:0000259" key="3">
    <source>
        <dbReference type="PROSITE" id="PS50887"/>
    </source>
</evidence>
<dbReference type="AlphaFoldDB" id="A0A167GBA8"/>
<dbReference type="NCBIfam" id="TIGR00254">
    <property type="entry name" value="GGDEF"/>
    <property type="match status" value="1"/>
</dbReference>
<dbReference type="CDD" id="cd00156">
    <property type="entry name" value="REC"/>
    <property type="match status" value="1"/>
</dbReference>
<reference evidence="4 5" key="1">
    <citation type="submission" date="2016-02" db="EMBL/GenBank/DDBJ databases">
        <title>Paenibacillus sp. LPB0068, isolated from Crassostrea gigas.</title>
        <authorList>
            <person name="Shin S.-K."/>
            <person name="Yi H."/>
        </authorList>
    </citation>
    <scope>NUCLEOTIDE SEQUENCE [LARGE SCALE GENOMIC DNA]</scope>
    <source>
        <strain evidence="4 5">LPB0068</strain>
    </source>
</reference>
<dbReference type="SMART" id="SM00448">
    <property type="entry name" value="REC"/>
    <property type="match status" value="1"/>
</dbReference>
<dbReference type="SMART" id="SM00267">
    <property type="entry name" value="GGDEF"/>
    <property type="match status" value="1"/>
</dbReference>
<dbReference type="GO" id="GO:1902201">
    <property type="term" value="P:negative regulation of bacterial-type flagellum-dependent cell motility"/>
    <property type="evidence" value="ECO:0007669"/>
    <property type="project" value="TreeGrafter"/>
</dbReference>
<feature type="domain" description="Response regulatory" evidence="2">
    <location>
        <begin position="257"/>
        <end position="381"/>
    </location>
</feature>
<dbReference type="InterPro" id="IPR029787">
    <property type="entry name" value="Nucleotide_cyclase"/>
</dbReference>
<dbReference type="PROSITE" id="PS50887">
    <property type="entry name" value="GGDEF"/>
    <property type="match status" value="1"/>
</dbReference>